<reference evidence="1 2" key="1">
    <citation type="submission" date="2021-06" db="EMBL/GenBank/DDBJ databases">
        <title>Caerostris extrusa draft genome.</title>
        <authorList>
            <person name="Kono N."/>
            <person name="Arakawa K."/>
        </authorList>
    </citation>
    <scope>NUCLEOTIDE SEQUENCE [LARGE SCALE GENOMIC DNA]</scope>
</reference>
<sequence>MRAKWRPQAASVPHAPAITVAVPLWSKVLFAQQFAINRLLRSGGFLWEGTRKANVPSDNEEDTFNERTQLSVNLFSRELKPEMELRNENSLVFN</sequence>
<gene>
    <name evidence="1" type="ORF">CEXT_285561</name>
</gene>
<dbReference type="Proteomes" id="UP001054945">
    <property type="component" value="Unassembled WGS sequence"/>
</dbReference>
<accession>A0AAV4Y3A5</accession>
<evidence type="ECO:0000313" key="2">
    <source>
        <dbReference type="Proteomes" id="UP001054945"/>
    </source>
</evidence>
<keyword evidence="2" id="KW-1185">Reference proteome</keyword>
<organism evidence="1 2">
    <name type="scientific">Caerostris extrusa</name>
    <name type="common">Bark spider</name>
    <name type="synonym">Caerostris bankana</name>
    <dbReference type="NCBI Taxonomy" id="172846"/>
    <lineage>
        <taxon>Eukaryota</taxon>
        <taxon>Metazoa</taxon>
        <taxon>Ecdysozoa</taxon>
        <taxon>Arthropoda</taxon>
        <taxon>Chelicerata</taxon>
        <taxon>Arachnida</taxon>
        <taxon>Araneae</taxon>
        <taxon>Araneomorphae</taxon>
        <taxon>Entelegynae</taxon>
        <taxon>Araneoidea</taxon>
        <taxon>Araneidae</taxon>
        <taxon>Caerostris</taxon>
    </lineage>
</organism>
<comment type="caution">
    <text evidence="1">The sequence shown here is derived from an EMBL/GenBank/DDBJ whole genome shotgun (WGS) entry which is preliminary data.</text>
</comment>
<protein>
    <submittedName>
        <fullName evidence="1">Uncharacterized protein</fullName>
    </submittedName>
</protein>
<proteinExistence type="predicted"/>
<dbReference type="AlphaFoldDB" id="A0AAV4Y3A5"/>
<name>A0AAV4Y3A5_CAEEX</name>
<dbReference type="EMBL" id="BPLR01018569">
    <property type="protein sequence ID" value="GIZ00622.1"/>
    <property type="molecule type" value="Genomic_DNA"/>
</dbReference>
<evidence type="ECO:0000313" key="1">
    <source>
        <dbReference type="EMBL" id="GIZ00622.1"/>
    </source>
</evidence>